<comment type="caution">
    <text evidence="4">The sequence shown here is derived from an EMBL/GenBank/DDBJ whole genome shotgun (WGS) entry which is preliminary data.</text>
</comment>
<evidence type="ECO:0000256" key="1">
    <source>
        <dbReference type="PIRSR" id="PIRSR611757-1"/>
    </source>
</evidence>
<dbReference type="PANTHER" id="PTHR30163">
    <property type="entry name" value="MEMBRANE-BOUND LYTIC MUREIN TRANSGLYCOSYLASE B"/>
    <property type="match status" value="1"/>
</dbReference>
<keyword evidence="2" id="KW-0732">Signal</keyword>
<feature type="chain" id="PRO_5041379534" evidence="2">
    <location>
        <begin position="29"/>
        <end position="339"/>
    </location>
</feature>
<protein>
    <submittedName>
        <fullName evidence="4">Lytic murein transglycosylase B</fullName>
    </submittedName>
</protein>
<gene>
    <name evidence="4" type="primary">mltB</name>
    <name evidence="4" type="ORF">GCM10007894_15410</name>
</gene>
<dbReference type="Gene3D" id="1.10.8.350">
    <property type="entry name" value="Bacterial muramidase"/>
    <property type="match status" value="1"/>
</dbReference>
<dbReference type="InterPro" id="IPR011757">
    <property type="entry name" value="Lytic_transglycosylase_MltB"/>
</dbReference>
<feature type="active site" evidence="1">
    <location>
        <position position="130"/>
    </location>
</feature>
<feature type="domain" description="Transglycosylase SLT" evidence="3">
    <location>
        <begin position="39"/>
        <end position="329"/>
    </location>
</feature>
<keyword evidence="5" id="KW-1185">Reference proteome</keyword>
<dbReference type="GO" id="GO:0008933">
    <property type="term" value="F:peptidoglycan lytic transglycosylase activity"/>
    <property type="evidence" value="ECO:0007669"/>
    <property type="project" value="TreeGrafter"/>
</dbReference>
<organism evidence="4 5">
    <name type="scientific">Paraferrimonas haliotis</name>
    <dbReference type="NCBI Taxonomy" id="2013866"/>
    <lineage>
        <taxon>Bacteria</taxon>
        <taxon>Pseudomonadati</taxon>
        <taxon>Pseudomonadota</taxon>
        <taxon>Gammaproteobacteria</taxon>
        <taxon>Alteromonadales</taxon>
        <taxon>Ferrimonadaceae</taxon>
        <taxon>Paraferrimonas</taxon>
    </lineage>
</organism>
<reference evidence="4 5" key="1">
    <citation type="journal article" date="2014" name="Int. J. Syst. Evol. Microbiol.">
        <title>Complete genome sequence of Corynebacterium casei LMG S-19264T (=DSM 44701T), isolated from a smear-ripened cheese.</title>
        <authorList>
            <consortium name="US DOE Joint Genome Institute (JGI-PGF)"/>
            <person name="Walter F."/>
            <person name="Albersmeier A."/>
            <person name="Kalinowski J."/>
            <person name="Ruckert C."/>
        </authorList>
    </citation>
    <scope>NUCLEOTIDE SEQUENCE [LARGE SCALE GENOMIC DNA]</scope>
    <source>
        <strain evidence="4 5">NBRC 112785</strain>
    </source>
</reference>
<proteinExistence type="predicted"/>
<dbReference type="EMBL" id="BSPO01000003">
    <property type="protein sequence ID" value="GLS83564.1"/>
    <property type="molecule type" value="Genomic_DNA"/>
</dbReference>
<dbReference type="InterPro" id="IPR043426">
    <property type="entry name" value="MltB-like"/>
</dbReference>
<dbReference type="GO" id="GO:0009253">
    <property type="term" value="P:peptidoglycan catabolic process"/>
    <property type="evidence" value="ECO:0007669"/>
    <property type="project" value="TreeGrafter"/>
</dbReference>
<dbReference type="AlphaFoldDB" id="A0AA37TLS9"/>
<feature type="signal peptide" evidence="2">
    <location>
        <begin position="1"/>
        <end position="28"/>
    </location>
</feature>
<dbReference type="NCBIfam" id="TIGR02282">
    <property type="entry name" value="MltB"/>
    <property type="match status" value="1"/>
</dbReference>
<name>A0AA37TLS9_9GAMM</name>
<dbReference type="InterPro" id="IPR031304">
    <property type="entry name" value="SLT_2"/>
</dbReference>
<dbReference type="SUPFAM" id="SSF53955">
    <property type="entry name" value="Lysozyme-like"/>
    <property type="match status" value="1"/>
</dbReference>
<dbReference type="CDD" id="cd13399">
    <property type="entry name" value="Slt35-like"/>
    <property type="match status" value="1"/>
</dbReference>
<dbReference type="Pfam" id="PF13406">
    <property type="entry name" value="SLT_2"/>
    <property type="match status" value="1"/>
</dbReference>
<dbReference type="PANTHER" id="PTHR30163:SF9">
    <property type="entry name" value="MEMBRANE-BOUND LYTIC MUREIN TRANSGLYCOSYLASE B"/>
    <property type="match status" value="1"/>
</dbReference>
<sequence length="339" mass="38467">MTKMNKPLLAVFAFCASLLTGVAFSAQAQAQQATPSELKQEFINTQLEKGFTQPQIDAFLAPANISNDVLEAIARPWEAKPWHQYYPIFLTEERVQGGIEFWKKHQKTLQQVSEQYGVEPEIIVSIIGVETYYGRFKGTHKVLDALYSLGFYYPPRARFFRSELGHLMELAREQQLDLSELKGSYAGAMGFGQFIPSSYRAYAVDFDGDGRIDLVNSEQDAIASVANYFKRHGWVKGQQVIKQVELTPGTDASALVWDKKPPKYLVADWISKGVKFAKNQDMDVSQKAILVELELEQGADYYLGLNNFYAITRYNHSPLYAMAVYRLSQQIKAAYHARR</sequence>
<dbReference type="FunFam" id="1.10.8.350:FF:000001">
    <property type="entry name" value="Lytic murein transglycosylase B"/>
    <property type="match status" value="1"/>
</dbReference>
<dbReference type="Gene3D" id="1.10.530.10">
    <property type="match status" value="1"/>
</dbReference>
<evidence type="ECO:0000313" key="5">
    <source>
        <dbReference type="Proteomes" id="UP001157439"/>
    </source>
</evidence>
<accession>A0AA37TLS9</accession>
<evidence type="ECO:0000259" key="3">
    <source>
        <dbReference type="Pfam" id="PF13406"/>
    </source>
</evidence>
<evidence type="ECO:0000313" key="4">
    <source>
        <dbReference type="EMBL" id="GLS83564.1"/>
    </source>
</evidence>
<evidence type="ECO:0000256" key="2">
    <source>
        <dbReference type="SAM" id="SignalP"/>
    </source>
</evidence>
<dbReference type="Proteomes" id="UP001157439">
    <property type="component" value="Unassembled WGS sequence"/>
</dbReference>
<dbReference type="InterPro" id="IPR023346">
    <property type="entry name" value="Lysozyme-like_dom_sf"/>
</dbReference>